<evidence type="ECO:0000313" key="1">
    <source>
        <dbReference type="EMBL" id="KAF2847658.1"/>
    </source>
</evidence>
<dbReference type="AlphaFoldDB" id="A0A6A7AZR0"/>
<reference evidence="1" key="1">
    <citation type="submission" date="2020-01" db="EMBL/GenBank/DDBJ databases">
        <authorList>
            <consortium name="DOE Joint Genome Institute"/>
            <person name="Haridas S."/>
            <person name="Albert R."/>
            <person name="Binder M."/>
            <person name="Bloem J."/>
            <person name="Labutti K."/>
            <person name="Salamov A."/>
            <person name="Andreopoulos B."/>
            <person name="Baker S.E."/>
            <person name="Barry K."/>
            <person name="Bills G."/>
            <person name="Bluhm B.H."/>
            <person name="Cannon C."/>
            <person name="Castanera R."/>
            <person name="Culley D.E."/>
            <person name="Daum C."/>
            <person name="Ezra D."/>
            <person name="Gonzalez J.B."/>
            <person name="Henrissat B."/>
            <person name="Kuo A."/>
            <person name="Liang C."/>
            <person name="Lipzen A."/>
            <person name="Lutzoni F."/>
            <person name="Magnuson J."/>
            <person name="Mondo S."/>
            <person name="Nolan M."/>
            <person name="Ohm R."/>
            <person name="Pangilinan J."/>
            <person name="Park H.-J."/>
            <person name="Ramirez L."/>
            <person name="Alfaro M."/>
            <person name="Sun H."/>
            <person name="Tritt A."/>
            <person name="Yoshinaga Y."/>
            <person name="Zwiers L.-H."/>
            <person name="Turgeon B.G."/>
            <person name="Goodwin S.B."/>
            <person name="Spatafora J.W."/>
            <person name="Crous P.W."/>
            <person name="Grigoriev I.V."/>
        </authorList>
    </citation>
    <scope>NUCLEOTIDE SEQUENCE</scope>
    <source>
        <strain evidence="1">IPT5</strain>
    </source>
</reference>
<name>A0A6A7AZR0_9PLEO</name>
<dbReference type="Proteomes" id="UP000799423">
    <property type="component" value="Unassembled WGS sequence"/>
</dbReference>
<sequence length="181" mass="20700">MSALLSSTQDAPSYSERDYVMEVLLPTPEEQLCHVGLHSWASWFHIVVVSCKLVLPQDNERCRGAKFADLPQEIISLFPKQGKSGTAAIERSASTAFDWRPATVARRYSTVCKNCSSALQTRYALHCHSYVTSLFSLLFKHTQRLIIKAYRDARHGLHLRNLETPYTPLLQYIIWCLWLTL</sequence>
<dbReference type="OrthoDB" id="5226580at2759"/>
<dbReference type="EMBL" id="MU006324">
    <property type="protein sequence ID" value="KAF2847658.1"/>
    <property type="molecule type" value="Genomic_DNA"/>
</dbReference>
<organism evidence="1 2">
    <name type="scientific">Plenodomus tracheiphilus IPT5</name>
    <dbReference type="NCBI Taxonomy" id="1408161"/>
    <lineage>
        <taxon>Eukaryota</taxon>
        <taxon>Fungi</taxon>
        <taxon>Dikarya</taxon>
        <taxon>Ascomycota</taxon>
        <taxon>Pezizomycotina</taxon>
        <taxon>Dothideomycetes</taxon>
        <taxon>Pleosporomycetidae</taxon>
        <taxon>Pleosporales</taxon>
        <taxon>Pleosporineae</taxon>
        <taxon>Leptosphaeriaceae</taxon>
        <taxon>Plenodomus</taxon>
    </lineage>
</organism>
<proteinExistence type="predicted"/>
<protein>
    <submittedName>
        <fullName evidence="1">Uncharacterized protein</fullName>
    </submittedName>
</protein>
<evidence type="ECO:0000313" key="2">
    <source>
        <dbReference type="Proteomes" id="UP000799423"/>
    </source>
</evidence>
<gene>
    <name evidence="1" type="ORF">T440DRAFT_190795</name>
</gene>
<keyword evidence="2" id="KW-1185">Reference proteome</keyword>
<accession>A0A6A7AZR0</accession>